<evidence type="ECO:0000313" key="6">
    <source>
        <dbReference type="EMBL" id="ORZ12787.1"/>
    </source>
</evidence>
<dbReference type="EMBL" id="MCGE01000018">
    <property type="protein sequence ID" value="ORZ12787.1"/>
    <property type="molecule type" value="Genomic_DNA"/>
</dbReference>
<dbReference type="OrthoDB" id="19711at2759"/>
<feature type="region of interest" description="Disordered" evidence="4">
    <location>
        <begin position="373"/>
        <end position="415"/>
    </location>
</feature>
<feature type="domain" description="F-box" evidence="5">
    <location>
        <begin position="82"/>
        <end position="128"/>
    </location>
</feature>
<feature type="repeat" description="WD" evidence="3">
    <location>
        <begin position="600"/>
        <end position="632"/>
    </location>
</feature>
<organism evidence="6 7">
    <name type="scientific">Absidia repens</name>
    <dbReference type="NCBI Taxonomy" id="90262"/>
    <lineage>
        <taxon>Eukaryota</taxon>
        <taxon>Fungi</taxon>
        <taxon>Fungi incertae sedis</taxon>
        <taxon>Mucoromycota</taxon>
        <taxon>Mucoromycotina</taxon>
        <taxon>Mucoromycetes</taxon>
        <taxon>Mucorales</taxon>
        <taxon>Cunninghamellaceae</taxon>
        <taxon>Absidia</taxon>
    </lineage>
</organism>
<keyword evidence="2" id="KW-0677">Repeat</keyword>
<dbReference type="InterPro" id="IPR001680">
    <property type="entry name" value="WD40_rpt"/>
</dbReference>
<feature type="region of interest" description="Disordered" evidence="4">
    <location>
        <begin position="1"/>
        <end position="22"/>
    </location>
</feature>
<evidence type="ECO:0000313" key="7">
    <source>
        <dbReference type="Proteomes" id="UP000193560"/>
    </source>
</evidence>
<dbReference type="Pfam" id="PF12937">
    <property type="entry name" value="F-box-like"/>
    <property type="match status" value="1"/>
</dbReference>
<feature type="region of interest" description="Disordered" evidence="4">
    <location>
        <begin position="245"/>
        <end position="286"/>
    </location>
</feature>
<reference evidence="6 7" key="1">
    <citation type="submission" date="2016-07" db="EMBL/GenBank/DDBJ databases">
        <title>Pervasive Adenine N6-methylation of Active Genes in Fungi.</title>
        <authorList>
            <consortium name="DOE Joint Genome Institute"/>
            <person name="Mondo S.J."/>
            <person name="Dannebaum R.O."/>
            <person name="Kuo R.C."/>
            <person name="Labutti K."/>
            <person name="Haridas S."/>
            <person name="Kuo A."/>
            <person name="Salamov A."/>
            <person name="Ahrendt S.R."/>
            <person name="Lipzen A."/>
            <person name="Sullivan W."/>
            <person name="Andreopoulos W.B."/>
            <person name="Clum A."/>
            <person name="Lindquist E."/>
            <person name="Daum C."/>
            <person name="Ramamoorthy G.K."/>
            <person name="Gryganskyi A."/>
            <person name="Culley D."/>
            <person name="Magnuson J.K."/>
            <person name="James T.Y."/>
            <person name="O'Malley M.A."/>
            <person name="Stajich J.E."/>
            <person name="Spatafora J.W."/>
            <person name="Visel A."/>
            <person name="Grigoriev I.V."/>
        </authorList>
    </citation>
    <scope>NUCLEOTIDE SEQUENCE [LARGE SCALE GENOMIC DNA]</scope>
    <source>
        <strain evidence="6 7">NRRL 1336</strain>
    </source>
</reference>
<dbReference type="SUPFAM" id="SSF50978">
    <property type="entry name" value="WD40 repeat-like"/>
    <property type="match status" value="1"/>
</dbReference>
<dbReference type="InterPro" id="IPR036322">
    <property type="entry name" value="WD40_repeat_dom_sf"/>
</dbReference>
<dbReference type="Proteomes" id="UP000193560">
    <property type="component" value="Unassembled WGS sequence"/>
</dbReference>
<dbReference type="PRINTS" id="PR00320">
    <property type="entry name" value="GPROTEINBRPT"/>
</dbReference>
<dbReference type="PROSITE" id="PS50181">
    <property type="entry name" value="FBOX"/>
    <property type="match status" value="1"/>
</dbReference>
<protein>
    <submittedName>
        <fullName evidence="6">WD40-repeat-containing domain protein</fullName>
    </submittedName>
</protein>
<dbReference type="CDD" id="cd00200">
    <property type="entry name" value="WD40"/>
    <property type="match status" value="1"/>
</dbReference>
<keyword evidence="7" id="KW-1185">Reference proteome</keyword>
<evidence type="ECO:0000256" key="1">
    <source>
        <dbReference type="ARBA" id="ARBA00022574"/>
    </source>
</evidence>
<comment type="caution">
    <text evidence="6">The sequence shown here is derived from an EMBL/GenBank/DDBJ whole genome shotgun (WGS) entry which is preliminary data.</text>
</comment>
<dbReference type="AlphaFoldDB" id="A0A1X2IAS7"/>
<accession>A0A1X2IAS7</accession>
<dbReference type="PANTHER" id="PTHR22847:SF745">
    <property type="entry name" value="F-BOX_WD REPEAT-CONTAINING PROTEIN 7"/>
    <property type="match status" value="1"/>
</dbReference>
<dbReference type="Pfam" id="PF00400">
    <property type="entry name" value="WD40"/>
    <property type="match status" value="5"/>
</dbReference>
<dbReference type="PROSITE" id="PS50082">
    <property type="entry name" value="WD_REPEATS_2"/>
    <property type="match status" value="4"/>
</dbReference>
<dbReference type="InterPro" id="IPR001810">
    <property type="entry name" value="F-box_dom"/>
</dbReference>
<evidence type="ECO:0000259" key="5">
    <source>
        <dbReference type="PROSITE" id="PS50181"/>
    </source>
</evidence>
<gene>
    <name evidence="6" type="ORF">BCR42DRAFT_493518</name>
</gene>
<feature type="region of interest" description="Disordered" evidence="4">
    <location>
        <begin position="656"/>
        <end position="676"/>
    </location>
</feature>
<feature type="repeat" description="WD" evidence="3">
    <location>
        <begin position="520"/>
        <end position="559"/>
    </location>
</feature>
<dbReference type="SMART" id="SM00320">
    <property type="entry name" value="WD40"/>
    <property type="match status" value="6"/>
</dbReference>
<feature type="compositionally biased region" description="Polar residues" evidence="4">
    <location>
        <begin position="337"/>
        <end position="355"/>
    </location>
</feature>
<dbReference type="SMART" id="SM00256">
    <property type="entry name" value="FBOX"/>
    <property type="match status" value="1"/>
</dbReference>
<feature type="repeat" description="WD" evidence="3">
    <location>
        <begin position="560"/>
        <end position="599"/>
    </location>
</feature>
<dbReference type="PROSITE" id="PS00678">
    <property type="entry name" value="WD_REPEATS_1"/>
    <property type="match status" value="1"/>
</dbReference>
<dbReference type="InterPro" id="IPR020472">
    <property type="entry name" value="WD40_PAC1"/>
</dbReference>
<dbReference type="InterPro" id="IPR036047">
    <property type="entry name" value="F-box-like_dom_sf"/>
</dbReference>
<evidence type="ECO:0000256" key="3">
    <source>
        <dbReference type="PROSITE-ProRule" id="PRU00221"/>
    </source>
</evidence>
<sequence length="770" mass="87109">MDDSFEAHLPQKQHQPTLSLTPDYSTQPDFPLTCQDLVEHIPNLTELDNEQKADLAFMLLQDIPEPYRDTVIRRLRMNRQSRNRLEVLPQELIIDILCHLNVTSLLEVSLLSRHWYALCQDAVIWRYMFEGQNWEYNAIGMERYLAKDSSAHYTIPSKQLIPASPLLLQSTPIVRSSAPLYQRRQPANNINSSSTPTSTSTSTINNILSPSLLTRISSNSASSSLNNPFSVLKPFQTAAAAASSTSAAATPLPKPPKPRKPLLSQKVASSKPRSVIPPHPGHQHLLPHYDVKTHTRFIDWKSLYRQRHKIASSWRLGKYQPYRFRSDPASLRRQQQEESGNNSNRNSHVDGDTTTDQDIAMPEIQSSYLSNIAVPSSSSSSELSATASEVSPESTTSTSSQQYQPQPGPQGEQQPQQIIGQLEQMEQRRQQQQQRDQHQDAVYSLALDDAHHTIFSASRDETVKEWHFNDAVATLQHTYTDLHQGSILCLDVDDRYIVSGSKDRAVVQTDRRQRKKLRVLHGHQGSVLNVVLDTAWIYSASKDRTINIWSSATGELLRTLHGHREAVNAIKVHEDRIVSASGDHTIKLWHRDTGECLRTFMGHERAISCLDFDGTYIVSGSKDKSIIVWDLEGNIVRKIFAHTELVRTLQLQQPHRQQQPLVSAHTNDGEHNNNHRLSSDALMVDDAYRHPLKMEPSSTSTSRVIVSAGYNDTVNVWNFETGQLLHAFPRFYPGRIINLRFDNMKIVLGLDSGDIVVYDFAFGLDSRFLL</sequence>
<feature type="region of interest" description="Disordered" evidence="4">
    <location>
        <begin position="327"/>
        <end position="355"/>
    </location>
</feature>
<evidence type="ECO:0000256" key="4">
    <source>
        <dbReference type="SAM" id="MobiDB-lite"/>
    </source>
</evidence>
<feature type="compositionally biased region" description="Low complexity" evidence="4">
    <location>
        <begin position="188"/>
        <end position="204"/>
    </location>
</feature>
<dbReference type="SUPFAM" id="SSF81383">
    <property type="entry name" value="F-box domain"/>
    <property type="match status" value="1"/>
</dbReference>
<feature type="region of interest" description="Disordered" evidence="4">
    <location>
        <begin position="184"/>
        <end position="204"/>
    </location>
</feature>
<dbReference type="Gene3D" id="2.130.10.10">
    <property type="entry name" value="YVTN repeat-like/Quinoprotein amine dehydrogenase"/>
    <property type="match status" value="3"/>
</dbReference>
<feature type="compositionally biased region" description="Polar residues" evidence="4">
    <location>
        <begin position="12"/>
        <end position="22"/>
    </location>
</feature>
<dbReference type="STRING" id="90262.A0A1X2IAS7"/>
<keyword evidence="1 3" id="KW-0853">WD repeat</keyword>
<proteinExistence type="predicted"/>
<feature type="compositionally biased region" description="Low complexity" evidence="4">
    <location>
        <begin position="376"/>
        <end position="415"/>
    </location>
</feature>
<evidence type="ECO:0000256" key="2">
    <source>
        <dbReference type="ARBA" id="ARBA00022737"/>
    </source>
</evidence>
<dbReference type="InterPro" id="IPR019775">
    <property type="entry name" value="WD40_repeat_CS"/>
</dbReference>
<dbReference type="PANTHER" id="PTHR22847">
    <property type="entry name" value="WD40 REPEAT PROTEIN"/>
    <property type="match status" value="1"/>
</dbReference>
<dbReference type="InterPro" id="IPR015943">
    <property type="entry name" value="WD40/YVTN_repeat-like_dom_sf"/>
</dbReference>
<name>A0A1X2IAS7_9FUNG</name>
<dbReference type="PROSITE" id="PS50294">
    <property type="entry name" value="WD_REPEATS_REGION"/>
    <property type="match status" value="2"/>
</dbReference>
<dbReference type="Gene3D" id="1.20.1280.50">
    <property type="match status" value="1"/>
</dbReference>
<feature type="repeat" description="WD" evidence="3">
    <location>
        <begin position="435"/>
        <end position="476"/>
    </location>
</feature>